<name>A0A1B0FLK9_GLOMM</name>
<evidence type="ECO:0000256" key="1">
    <source>
        <dbReference type="ARBA" id="ARBA00004370"/>
    </source>
</evidence>
<proteinExistence type="inferred from homology"/>
<accession>A0A1B0FLK9</accession>
<dbReference type="VEuPathDB" id="VectorBase:GMOY004745"/>
<dbReference type="PANTHER" id="PTHR12770:SF31">
    <property type="entry name" value="RUS FAMILY MEMBER 1"/>
    <property type="match status" value="1"/>
</dbReference>
<keyword evidence="5 7" id="KW-0472">Membrane</keyword>
<keyword evidence="3 7" id="KW-0812">Transmembrane</keyword>
<evidence type="ECO:0000259" key="8">
    <source>
        <dbReference type="Pfam" id="PF04884"/>
    </source>
</evidence>
<feature type="transmembrane region" description="Helical" evidence="7">
    <location>
        <begin position="35"/>
        <end position="58"/>
    </location>
</feature>
<evidence type="ECO:0000256" key="7">
    <source>
        <dbReference type="SAM" id="Phobius"/>
    </source>
</evidence>
<dbReference type="PANTHER" id="PTHR12770">
    <property type="entry name" value="RUS1 FAMILY PROTEIN C16ORF58"/>
    <property type="match status" value="1"/>
</dbReference>
<organism evidence="9 10">
    <name type="scientific">Glossina morsitans morsitans</name>
    <name type="common">Savannah tsetse fly</name>
    <dbReference type="NCBI Taxonomy" id="37546"/>
    <lineage>
        <taxon>Eukaryota</taxon>
        <taxon>Metazoa</taxon>
        <taxon>Ecdysozoa</taxon>
        <taxon>Arthropoda</taxon>
        <taxon>Hexapoda</taxon>
        <taxon>Insecta</taxon>
        <taxon>Pterygota</taxon>
        <taxon>Neoptera</taxon>
        <taxon>Endopterygota</taxon>
        <taxon>Diptera</taxon>
        <taxon>Brachycera</taxon>
        <taxon>Muscomorpha</taxon>
        <taxon>Hippoboscoidea</taxon>
        <taxon>Glossinidae</taxon>
        <taxon>Glossina</taxon>
    </lineage>
</organism>
<evidence type="ECO:0000313" key="9">
    <source>
        <dbReference type="EnsemblMetazoa" id="GMOY004745-PA"/>
    </source>
</evidence>
<feature type="domain" description="Protein root UVB sensitive/RUS" evidence="8">
    <location>
        <begin position="175"/>
        <end position="266"/>
    </location>
</feature>
<comment type="similarity">
    <text evidence="2">Belongs to the RUS1 family.</text>
</comment>
<reference evidence="9" key="1">
    <citation type="submission" date="2020-05" db="UniProtKB">
        <authorList>
            <consortium name="EnsemblMetazoa"/>
        </authorList>
    </citation>
    <scope>IDENTIFICATION</scope>
    <source>
        <strain evidence="9">Yale</strain>
    </source>
</reference>
<dbReference type="Proteomes" id="UP000092444">
    <property type="component" value="Unassembled WGS sequence"/>
</dbReference>
<evidence type="ECO:0000256" key="3">
    <source>
        <dbReference type="ARBA" id="ARBA00022692"/>
    </source>
</evidence>
<dbReference type="AlphaFoldDB" id="A0A1B0FLK9"/>
<feature type="region of interest" description="Disordered" evidence="6">
    <location>
        <begin position="75"/>
        <end position="102"/>
    </location>
</feature>
<sequence length="312" mass="34351">MPEGFPSDFRYIIMRSKNMLESKCWLSKITSATRAAFIGCYFTLNLLWLIAAVAAVALNADDSVWTTIANYETKMTDGEDDDDDDDDANVDDDSHSPPLQLQRPLHDDLRRLLLIDVRVMAVLTLLPPPALVPALPPLVNELPELEPIPLWPQVLSVGDPITGGVSGGVEGTPPGTLCTHAIPKGLGVGNENINAYSATVTWILKEGSGHLRRILFSWWKGAKLDVESKKWPLRAHFLNDCAMGIEIFMLSKYPHLSTYILCGSTTVLKERRRLRHFDVDGRRRIEAPNKVDGAGGVVRGENVAVVTSDLSS</sequence>
<evidence type="ECO:0000256" key="4">
    <source>
        <dbReference type="ARBA" id="ARBA00022989"/>
    </source>
</evidence>
<dbReference type="InterPro" id="IPR006968">
    <property type="entry name" value="RUS_fam"/>
</dbReference>
<feature type="compositionally biased region" description="Acidic residues" evidence="6">
    <location>
        <begin position="78"/>
        <end position="91"/>
    </location>
</feature>
<dbReference type="GO" id="GO:0016020">
    <property type="term" value="C:membrane"/>
    <property type="evidence" value="ECO:0007669"/>
    <property type="project" value="UniProtKB-SubCell"/>
</dbReference>
<keyword evidence="4 7" id="KW-1133">Transmembrane helix</keyword>
<dbReference type="InterPro" id="IPR054549">
    <property type="entry name" value="UVB_sens_RUS_dom"/>
</dbReference>
<dbReference type="Pfam" id="PF04884">
    <property type="entry name" value="UVB_sens_prot"/>
    <property type="match status" value="1"/>
</dbReference>
<evidence type="ECO:0000256" key="5">
    <source>
        <dbReference type="ARBA" id="ARBA00023136"/>
    </source>
</evidence>
<evidence type="ECO:0000256" key="2">
    <source>
        <dbReference type="ARBA" id="ARBA00007558"/>
    </source>
</evidence>
<keyword evidence="10" id="KW-1185">Reference proteome</keyword>
<dbReference type="EnsemblMetazoa" id="GMOY004745-RA">
    <property type="protein sequence ID" value="GMOY004745-PA"/>
    <property type="gene ID" value="GMOY004745"/>
</dbReference>
<evidence type="ECO:0000256" key="6">
    <source>
        <dbReference type="SAM" id="MobiDB-lite"/>
    </source>
</evidence>
<evidence type="ECO:0000313" key="10">
    <source>
        <dbReference type="Proteomes" id="UP000092444"/>
    </source>
</evidence>
<comment type="subcellular location">
    <subcellularLocation>
        <location evidence="1">Membrane</location>
    </subcellularLocation>
</comment>
<dbReference type="EMBL" id="CCAG010014135">
    <property type="status" value="NOT_ANNOTATED_CDS"/>
    <property type="molecule type" value="Genomic_DNA"/>
</dbReference>
<protein>
    <recommendedName>
        <fullName evidence="8">Protein root UVB sensitive/RUS domain-containing protein</fullName>
    </recommendedName>
</protein>